<comment type="caution">
    <text evidence="2">The sequence shown here is derived from an EMBL/GenBank/DDBJ whole genome shotgun (WGS) entry which is preliminary data.</text>
</comment>
<feature type="domain" description="Enoyl reductase (ER)" evidence="1">
    <location>
        <begin position="40"/>
        <end position="348"/>
    </location>
</feature>
<gene>
    <name evidence="2" type="ORF">FCC1311_111042</name>
</gene>
<dbReference type="SUPFAM" id="SSF51735">
    <property type="entry name" value="NAD(P)-binding Rossmann-fold domains"/>
    <property type="match status" value="1"/>
</dbReference>
<dbReference type="Gene3D" id="3.90.180.10">
    <property type="entry name" value="Medium-chain alcohol dehydrogenases, catalytic domain"/>
    <property type="match status" value="1"/>
</dbReference>
<protein>
    <submittedName>
        <fullName evidence="2">Alcohol dehydrogenase 1</fullName>
    </submittedName>
</protein>
<name>A0A2R5H221_9STRA</name>
<dbReference type="PANTHER" id="PTHR11695:SF294">
    <property type="entry name" value="RETICULON-4-INTERACTING PROTEIN 1, MITOCHONDRIAL"/>
    <property type="match status" value="1"/>
</dbReference>
<keyword evidence="3" id="KW-1185">Reference proteome</keyword>
<dbReference type="InterPro" id="IPR020843">
    <property type="entry name" value="ER"/>
</dbReference>
<dbReference type="GO" id="GO:0016491">
    <property type="term" value="F:oxidoreductase activity"/>
    <property type="evidence" value="ECO:0007669"/>
    <property type="project" value="InterPro"/>
</dbReference>
<dbReference type="AlphaFoldDB" id="A0A2R5H221"/>
<proteinExistence type="predicted"/>
<dbReference type="InterPro" id="IPR011032">
    <property type="entry name" value="GroES-like_sf"/>
</dbReference>
<dbReference type="Pfam" id="PF13602">
    <property type="entry name" value="ADH_zinc_N_2"/>
    <property type="match status" value="1"/>
</dbReference>
<reference evidence="2 3" key="1">
    <citation type="submission" date="2017-12" db="EMBL/GenBank/DDBJ databases">
        <title>Sequencing, de novo assembly and annotation of complete genome of a new Thraustochytrid species, strain FCC1311.</title>
        <authorList>
            <person name="Sedici K."/>
            <person name="Godart F."/>
            <person name="Aiese Cigliano R."/>
            <person name="Sanseverino W."/>
            <person name="Barakat M."/>
            <person name="Ortet P."/>
            <person name="Marechal E."/>
            <person name="Cagnac O."/>
            <person name="Amato A."/>
        </authorList>
    </citation>
    <scope>NUCLEOTIDE SEQUENCE [LARGE SCALE GENOMIC DNA]</scope>
</reference>
<dbReference type="Gene3D" id="3.40.50.720">
    <property type="entry name" value="NAD(P)-binding Rossmann-like Domain"/>
    <property type="match status" value="1"/>
</dbReference>
<sequence length="357" mass="38971">METVESLRHMIWRKSFRAKGGSPSMRGLVFLKEGKERKVELIDDVKLPKLTTTQVLIKVHYAALNSVDLVSKAPSEPVGVEFVGVIEKLGWVGGDKVHMFPFAIGQVVFGMCESGALSEFVCGDADKISYRPDGMADEQAAAFSVSGLTAHQGLKFNKFAKGQTIMVIGASNATGGMFARQARLLGAEKVILADYGNKLEALESIDADALVNLDEQTLAEVVAEGECNLIVDAISDPRIPLEEGQLSFETQSYTLLARGGKFLLLNANPLDQLRKIIANSIGLNVQRRGFDTVLLQPNGLEIKQLAEWFEAGLLEQSIDSSIDFEDTEAINEAYKRLQANEECGKIIVKFPGTARLY</sequence>
<dbReference type="InterPro" id="IPR036291">
    <property type="entry name" value="NAD(P)-bd_dom_sf"/>
</dbReference>
<dbReference type="OrthoDB" id="91762at2759"/>
<dbReference type="Pfam" id="PF08240">
    <property type="entry name" value="ADH_N"/>
    <property type="match status" value="1"/>
</dbReference>
<organism evidence="2 3">
    <name type="scientific">Hondaea fermentalgiana</name>
    <dbReference type="NCBI Taxonomy" id="2315210"/>
    <lineage>
        <taxon>Eukaryota</taxon>
        <taxon>Sar</taxon>
        <taxon>Stramenopiles</taxon>
        <taxon>Bigyra</taxon>
        <taxon>Labyrinthulomycetes</taxon>
        <taxon>Thraustochytrida</taxon>
        <taxon>Thraustochytriidae</taxon>
        <taxon>Hondaea</taxon>
    </lineage>
</organism>
<dbReference type="SMART" id="SM00829">
    <property type="entry name" value="PKS_ER"/>
    <property type="match status" value="1"/>
</dbReference>
<dbReference type="SUPFAM" id="SSF50129">
    <property type="entry name" value="GroES-like"/>
    <property type="match status" value="1"/>
</dbReference>
<dbReference type="PANTHER" id="PTHR11695">
    <property type="entry name" value="ALCOHOL DEHYDROGENASE RELATED"/>
    <property type="match status" value="1"/>
</dbReference>
<evidence type="ECO:0000313" key="3">
    <source>
        <dbReference type="Proteomes" id="UP000241890"/>
    </source>
</evidence>
<dbReference type="EMBL" id="BEYU01000226">
    <property type="protein sequence ID" value="GBG34881.1"/>
    <property type="molecule type" value="Genomic_DNA"/>
</dbReference>
<evidence type="ECO:0000259" key="1">
    <source>
        <dbReference type="SMART" id="SM00829"/>
    </source>
</evidence>
<dbReference type="InParanoid" id="A0A2R5H221"/>
<dbReference type="InterPro" id="IPR050700">
    <property type="entry name" value="YIM1/Zinc_Alcohol_DH_Fams"/>
</dbReference>
<dbReference type="Proteomes" id="UP000241890">
    <property type="component" value="Unassembled WGS sequence"/>
</dbReference>
<accession>A0A2R5H221</accession>
<evidence type="ECO:0000313" key="2">
    <source>
        <dbReference type="EMBL" id="GBG34881.1"/>
    </source>
</evidence>
<dbReference type="InterPro" id="IPR013154">
    <property type="entry name" value="ADH-like_N"/>
</dbReference>